<comment type="caution">
    <text evidence="1">The sequence shown here is derived from an EMBL/GenBank/DDBJ whole genome shotgun (WGS) entry which is preliminary data.</text>
</comment>
<evidence type="ECO:0000313" key="2">
    <source>
        <dbReference type="Proteomes" id="UP001054945"/>
    </source>
</evidence>
<reference evidence="1 2" key="1">
    <citation type="submission" date="2021-06" db="EMBL/GenBank/DDBJ databases">
        <title>Caerostris extrusa draft genome.</title>
        <authorList>
            <person name="Kono N."/>
            <person name="Arakawa K."/>
        </authorList>
    </citation>
    <scope>NUCLEOTIDE SEQUENCE [LARGE SCALE GENOMIC DNA]</scope>
</reference>
<proteinExistence type="predicted"/>
<keyword evidence="2" id="KW-1185">Reference proteome</keyword>
<evidence type="ECO:0000313" key="1">
    <source>
        <dbReference type="EMBL" id="GIY55109.1"/>
    </source>
</evidence>
<dbReference type="Proteomes" id="UP001054945">
    <property type="component" value="Unassembled WGS sequence"/>
</dbReference>
<accession>A0AAV4UBD8</accession>
<dbReference type="EMBL" id="BPLR01012607">
    <property type="protein sequence ID" value="GIY55109.1"/>
    <property type="molecule type" value="Genomic_DNA"/>
</dbReference>
<protein>
    <submittedName>
        <fullName evidence="1">Protein SAAL1</fullName>
    </submittedName>
</protein>
<dbReference type="AlphaFoldDB" id="A0AAV4UBD8"/>
<sequence>MEILSVDCSENNANMDTVDVENSQNEPPRSFLRWISEINGTRYVTMITHEEYSRWIVLKETVMDTAKTLLLYAEKNSEKAILENILNSEDIKENISILII</sequence>
<name>A0AAV4UBD8_CAEEX</name>
<organism evidence="1 2">
    <name type="scientific">Caerostris extrusa</name>
    <name type="common">Bark spider</name>
    <name type="synonym">Caerostris bankana</name>
    <dbReference type="NCBI Taxonomy" id="172846"/>
    <lineage>
        <taxon>Eukaryota</taxon>
        <taxon>Metazoa</taxon>
        <taxon>Ecdysozoa</taxon>
        <taxon>Arthropoda</taxon>
        <taxon>Chelicerata</taxon>
        <taxon>Arachnida</taxon>
        <taxon>Araneae</taxon>
        <taxon>Araneomorphae</taxon>
        <taxon>Entelegynae</taxon>
        <taxon>Araneoidea</taxon>
        <taxon>Araneidae</taxon>
        <taxon>Caerostris</taxon>
    </lineage>
</organism>
<gene>
    <name evidence="1" type="primary">Saal1</name>
    <name evidence="1" type="ORF">CEXT_547141</name>
</gene>